<sequence length="123" mass="14254">MSKAWKKETSAPQRKDQRRRSTRNNKVGTQAASRVIIQKPVTFPYKDSKRVPWNYDCNVMNSIGTSEEGQDIGFYMRSGRCYDPASTKEKTSRLELLVNKPVTENEAEEFLKFLKHSEYSVVE</sequence>
<feature type="compositionally biased region" description="Basic and acidic residues" evidence="1">
    <location>
        <begin position="1"/>
        <end position="15"/>
    </location>
</feature>
<evidence type="ECO:0000313" key="2">
    <source>
        <dbReference type="EMBL" id="KAA3467068.1"/>
    </source>
</evidence>
<accession>A0A5B6VD31</accession>
<organism evidence="2 3">
    <name type="scientific">Gossypium australe</name>
    <dbReference type="NCBI Taxonomy" id="47621"/>
    <lineage>
        <taxon>Eukaryota</taxon>
        <taxon>Viridiplantae</taxon>
        <taxon>Streptophyta</taxon>
        <taxon>Embryophyta</taxon>
        <taxon>Tracheophyta</taxon>
        <taxon>Spermatophyta</taxon>
        <taxon>Magnoliopsida</taxon>
        <taxon>eudicotyledons</taxon>
        <taxon>Gunneridae</taxon>
        <taxon>Pentapetalae</taxon>
        <taxon>rosids</taxon>
        <taxon>malvids</taxon>
        <taxon>Malvales</taxon>
        <taxon>Malvaceae</taxon>
        <taxon>Malvoideae</taxon>
        <taxon>Gossypium</taxon>
    </lineage>
</organism>
<reference evidence="2" key="1">
    <citation type="submission" date="2019-08" db="EMBL/GenBank/DDBJ databases">
        <authorList>
            <person name="Liu F."/>
        </authorList>
    </citation>
    <scope>NUCLEOTIDE SEQUENCE [LARGE SCALE GENOMIC DNA]</scope>
    <source>
        <strain evidence="2">PA1801</strain>
        <tissue evidence="2">Leaf</tissue>
    </source>
</reference>
<protein>
    <submittedName>
        <fullName evidence="2">Uncharacterized protein</fullName>
    </submittedName>
</protein>
<comment type="caution">
    <text evidence="2">The sequence shown here is derived from an EMBL/GenBank/DDBJ whole genome shotgun (WGS) entry which is preliminary data.</text>
</comment>
<dbReference type="PANTHER" id="PTHR32108:SF5">
    <property type="entry name" value="DYNACTIN SUBUNIT 1-LIKE"/>
    <property type="match status" value="1"/>
</dbReference>
<dbReference type="PANTHER" id="PTHR32108">
    <property type="entry name" value="DNA-DIRECTED RNA POLYMERASE SUBUNIT ALPHA"/>
    <property type="match status" value="1"/>
</dbReference>
<evidence type="ECO:0000313" key="3">
    <source>
        <dbReference type="Proteomes" id="UP000325315"/>
    </source>
</evidence>
<dbReference type="AlphaFoldDB" id="A0A5B6VD31"/>
<evidence type="ECO:0000256" key="1">
    <source>
        <dbReference type="SAM" id="MobiDB-lite"/>
    </source>
</evidence>
<gene>
    <name evidence="2" type="ORF">EPI10_002115</name>
</gene>
<feature type="region of interest" description="Disordered" evidence="1">
    <location>
        <begin position="1"/>
        <end position="31"/>
    </location>
</feature>
<dbReference type="EMBL" id="SMMG02000007">
    <property type="protein sequence ID" value="KAA3467068.1"/>
    <property type="molecule type" value="Genomic_DNA"/>
</dbReference>
<proteinExistence type="predicted"/>
<keyword evidence="3" id="KW-1185">Reference proteome</keyword>
<dbReference type="Proteomes" id="UP000325315">
    <property type="component" value="Unassembled WGS sequence"/>
</dbReference>
<name>A0A5B6VD31_9ROSI</name>